<organism evidence="1 2">
    <name type="scientific">Leptospirillum ferriphilum</name>
    <dbReference type="NCBI Taxonomy" id="178606"/>
    <lineage>
        <taxon>Bacteria</taxon>
        <taxon>Pseudomonadati</taxon>
        <taxon>Nitrospirota</taxon>
        <taxon>Nitrospiria</taxon>
        <taxon>Nitrospirales</taxon>
        <taxon>Nitrospiraceae</taxon>
        <taxon>Leptospirillum</taxon>
    </lineage>
</organism>
<dbReference type="AlphaFoldDB" id="A0A094WEW3"/>
<reference evidence="1 2" key="1">
    <citation type="submission" date="2014-06" db="EMBL/GenBank/DDBJ databases">
        <title>Draft genome sequence of iron oxidizing acidophile Leptospirillum ferriphilum DSM14647.</title>
        <authorList>
            <person name="Cardenas J.P."/>
            <person name="Lazcano M."/>
            <person name="Ossandon F.J."/>
            <person name="Corbett M."/>
            <person name="Holmes D.S."/>
            <person name="Watkin E."/>
        </authorList>
    </citation>
    <scope>NUCLEOTIDE SEQUENCE [LARGE SCALE GENOMIC DNA]</scope>
    <source>
        <strain evidence="1 2">DSM 14647</strain>
    </source>
</reference>
<protein>
    <submittedName>
        <fullName evidence="1">Uncharacterized protein</fullName>
    </submittedName>
</protein>
<proteinExistence type="predicted"/>
<evidence type="ECO:0000313" key="2">
    <source>
        <dbReference type="Proteomes" id="UP000029452"/>
    </source>
</evidence>
<sequence length="115" mass="13133">MKMRWKANPNLIPPGILLRPYRTKETDWLTVKELCRRAGIPYRVSGGKTLWVAIDPLTVEHFRGLSSQGETVYVVGGKGLPDRDPDRSIRILEVLAYSFHDWASRECLCGRGFFV</sequence>
<dbReference type="PATRIC" id="fig|178606.4.peg.286"/>
<name>A0A094WEW3_9BACT</name>
<evidence type="ECO:0000313" key="1">
    <source>
        <dbReference type="EMBL" id="KGA95070.1"/>
    </source>
</evidence>
<dbReference type="EMBL" id="JPGK01000001">
    <property type="protein sequence ID" value="KGA95070.1"/>
    <property type="molecule type" value="Genomic_DNA"/>
</dbReference>
<accession>A0A094WEW3</accession>
<gene>
    <name evidence="1" type="ORF">LptCag_2504</name>
</gene>
<dbReference type="Proteomes" id="UP000029452">
    <property type="component" value="Unassembled WGS sequence"/>
</dbReference>
<comment type="caution">
    <text evidence="1">The sequence shown here is derived from an EMBL/GenBank/DDBJ whole genome shotgun (WGS) entry which is preliminary data.</text>
</comment>